<protein>
    <submittedName>
        <fullName evidence="1">TATA element modulatory factor 1 TATA binding-domain-containing protein</fullName>
    </submittedName>
</protein>
<comment type="caution">
    <text evidence="1">The sequence shown here is derived from an EMBL/GenBank/DDBJ whole genome shotgun (WGS) entry which is preliminary data.</text>
</comment>
<evidence type="ECO:0000313" key="1">
    <source>
        <dbReference type="EMBL" id="KAK9324668.1"/>
    </source>
</evidence>
<name>A0ACC3TWV0_9ASCO</name>
<organism evidence="1 2">
    <name type="scientific">Lipomyces orientalis</name>
    <dbReference type="NCBI Taxonomy" id="1233043"/>
    <lineage>
        <taxon>Eukaryota</taxon>
        <taxon>Fungi</taxon>
        <taxon>Dikarya</taxon>
        <taxon>Ascomycota</taxon>
        <taxon>Saccharomycotina</taxon>
        <taxon>Lipomycetes</taxon>
        <taxon>Lipomycetales</taxon>
        <taxon>Lipomycetaceae</taxon>
        <taxon>Lipomyces</taxon>
    </lineage>
</organism>
<reference evidence="2" key="1">
    <citation type="journal article" date="2024" name="Front. Bioeng. Biotechnol.">
        <title>Genome-scale model development and genomic sequencing of the oleaginous clade Lipomyces.</title>
        <authorList>
            <person name="Czajka J.J."/>
            <person name="Han Y."/>
            <person name="Kim J."/>
            <person name="Mondo S.J."/>
            <person name="Hofstad B.A."/>
            <person name="Robles A."/>
            <person name="Haridas S."/>
            <person name="Riley R."/>
            <person name="LaButti K."/>
            <person name="Pangilinan J."/>
            <person name="Andreopoulos W."/>
            <person name="Lipzen A."/>
            <person name="Yan J."/>
            <person name="Wang M."/>
            <person name="Ng V."/>
            <person name="Grigoriev I.V."/>
            <person name="Spatafora J.W."/>
            <person name="Magnuson J.K."/>
            <person name="Baker S.E."/>
            <person name="Pomraning K.R."/>
        </authorList>
    </citation>
    <scope>NUCLEOTIDE SEQUENCE [LARGE SCALE GENOMIC DNA]</scope>
    <source>
        <strain evidence="2">CBS 10300</strain>
    </source>
</reference>
<evidence type="ECO:0000313" key="2">
    <source>
        <dbReference type="Proteomes" id="UP001489719"/>
    </source>
</evidence>
<keyword evidence="2" id="KW-1185">Reference proteome</keyword>
<dbReference type="EMBL" id="MU970047">
    <property type="protein sequence ID" value="KAK9324668.1"/>
    <property type="molecule type" value="Genomic_DNA"/>
</dbReference>
<sequence>MASDADLQAAAAIAVPPQDSMVNVAAATDPAPPDSVPGIAVSPQDVALSTAPSRTTTPALTPIESAPVPISTPSPTLSAATPPPRGSTSSPPATISSSTGTSQWGSFIKRAVTTVEQSLDKVLDPSMASEAHQPPATPATDRSGQRISMQQRLALAMQAQKPGTSIARRPTPGSSSVESSARPSMESTRPSIEESQPGSEKESERASEFESEVEDATTADTVESAPAGPEALKAANPAPTAASTQNQESAADSAATDALPSSSSSSSDVQQLRAELAQKQEDLHSSLSRITILEEKVKYLSNQLLDYTQKKGGQNHIDTRLAEKDEKIALLLLEGETLSKNELKHMTTIKRLRGVEKESDRQAQEAKRRQERAEKEAADLRERLRKANEIERKQSERIKILAKSDSEVDILKRERDTLKDTISDLRAELAKANLLADDAVQNAQTEALEKEKKRAENLAQQLEALKAERALEQERFTHEKFNLESKLSREADRSKTREHELREEISSLEHRLEMLRIQAEELSAGATGDTQAKMLRQVETLQSQYAIATENWHGIEASLQSRIASLENDRDEVTKREATLRKKLHEESARVRESEQEIEAFSSRASDLEAELQLQSDLVASLRKRIDEETGRFASAIKELEKDKTELEQRLLEEEKTRREETIMQLRSPPALSSPTFSKNGTSPGYFAHQNGGRNFNLSRDSSSAYNEWFASPGNSNSGSVNVPTSIQHRRVSRTTRGTIPSIQTNHSFSPSHSAVGTPVMSSSASFVSLAELSSSSAPQQINMQNNMFTGRGGGGGSGDSTGGSNPADELASNASTAIGGVSSSERMGTVIRRLSSELASAKEELAILARDRDQAREEIVELLREVKHKRDVDAKCTDLQKQMDDLRLREQTTLELLGEKTERVNELEDDVADLKMMYRQQIQELIEKVNQKAE</sequence>
<dbReference type="Proteomes" id="UP001489719">
    <property type="component" value="Unassembled WGS sequence"/>
</dbReference>
<gene>
    <name evidence="1" type="ORF">V1517DRAFT_34512</name>
</gene>
<proteinExistence type="predicted"/>
<accession>A0ACC3TWV0</accession>